<keyword evidence="7 15" id="KW-0418">Kinase</keyword>
<dbReference type="CDD" id="cd00075">
    <property type="entry name" value="HATPase"/>
    <property type="match status" value="1"/>
</dbReference>
<name>A0ABN1R316_9ACTN</name>
<evidence type="ECO:0000256" key="9">
    <source>
        <dbReference type="ARBA" id="ARBA00023012"/>
    </source>
</evidence>
<dbReference type="PROSITE" id="PS50885">
    <property type="entry name" value="HAMP"/>
    <property type="match status" value="1"/>
</dbReference>
<keyword evidence="6 12" id="KW-0812">Transmembrane</keyword>
<dbReference type="InterPro" id="IPR036890">
    <property type="entry name" value="HATPase_C_sf"/>
</dbReference>
<accession>A0ABN1R316</accession>
<dbReference type="Pfam" id="PF02518">
    <property type="entry name" value="HATPase_c"/>
    <property type="match status" value="1"/>
</dbReference>
<dbReference type="SUPFAM" id="SSF47384">
    <property type="entry name" value="Homodimeric domain of signal transducing histidine kinase"/>
    <property type="match status" value="1"/>
</dbReference>
<keyword evidence="9" id="KW-0902">Two-component regulatory system</keyword>
<proteinExistence type="predicted"/>
<reference evidence="15 16" key="1">
    <citation type="journal article" date="2019" name="Int. J. Syst. Evol. Microbiol.">
        <title>The Global Catalogue of Microorganisms (GCM) 10K type strain sequencing project: providing services to taxonomists for standard genome sequencing and annotation.</title>
        <authorList>
            <consortium name="The Broad Institute Genomics Platform"/>
            <consortium name="The Broad Institute Genome Sequencing Center for Infectious Disease"/>
            <person name="Wu L."/>
            <person name="Ma J."/>
        </authorList>
    </citation>
    <scope>NUCLEOTIDE SEQUENCE [LARGE SCALE GENOMIC DNA]</scope>
    <source>
        <strain evidence="15 16">JCM 10696</strain>
    </source>
</reference>
<dbReference type="Pfam" id="PF00672">
    <property type="entry name" value="HAMP"/>
    <property type="match status" value="1"/>
</dbReference>
<dbReference type="PROSITE" id="PS50109">
    <property type="entry name" value="HIS_KIN"/>
    <property type="match status" value="1"/>
</dbReference>
<organism evidence="15 16">
    <name type="scientific">Actinocorallia libanotica</name>
    <dbReference type="NCBI Taxonomy" id="46162"/>
    <lineage>
        <taxon>Bacteria</taxon>
        <taxon>Bacillati</taxon>
        <taxon>Actinomycetota</taxon>
        <taxon>Actinomycetes</taxon>
        <taxon>Streptosporangiales</taxon>
        <taxon>Thermomonosporaceae</taxon>
        <taxon>Actinocorallia</taxon>
    </lineage>
</organism>
<dbReference type="Proteomes" id="UP001500665">
    <property type="component" value="Unassembled WGS sequence"/>
</dbReference>
<dbReference type="Gene3D" id="3.30.565.10">
    <property type="entry name" value="Histidine kinase-like ATPase, C-terminal domain"/>
    <property type="match status" value="1"/>
</dbReference>
<dbReference type="Pfam" id="PF00512">
    <property type="entry name" value="HisKA"/>
    <property type="match status" value="1"/>
</dbReference>
<dbReference type="GO" id="GO:0016301">
    <property type="term" value="F:kinase activity"/>
    <property type="evidence" value="ECO:0007669"/>
    <property type="project" value="UniProtKB-KW"/>
</dbReference>
<evidence type="ECO:0000256" key="10">
    <source>
        <dbReference type="ARBA" id="ARBA00023136"/>
    </source>
</evidence>
<dbReference type="InterPro" id="IPR003661">
    <property type="entry name" value="HisK_dim/P_dom"/>
</dbReference>
<evidence type="ECO:0000256" key="1">
    <source>
        <dbReference type="ARBA" id="ARBA00000085"/>
    </source>
</evidence>
<dbReference type="PRINTS" id="PR00344">
    <property type="entry name" value="BCTRLSENSOR"/>
</dbReference>
<evidence type="ECO:0000256" key="6">
    <source>
        <dbReference type="ARBA" id="ARBA00022692"/>
    </source>
</evidence>
<dbReference type="CDD" id="cd00082">
    <property type="entry name" value="HisKA"/>
    <property type="match status" value="1"/>
</dbReference>
<keyword evidence="4" id="KW-0597">Phosphoprotein</keyword>
<evidence type="ECO:0000313" key="16">
    <source>
        <dbReference type="Proteomes" id="UP001500665"/>
    </source>
</evidence>
<dbReference type="Gene3D" id="6.10.340.10">
    <property type="match status" value="1"/>
</dbReference>
<evidence type="ECO:0000259" key="14">
    <source>
        <dbReference type="PROSITE" id="PS50885"/>
    </source>
</evidence>
<protein>
    <recommendedName>
        <fullName evidence="3">histidine kinase</fullName>
        <ecNumber evidence="3">2.7.13.3</ecNumber>
    </recommendedName>
</protein>
<feature type="region of interest" description="Disordered" evidence="11">
    <location>
        <begin position="95"/>
        <end position="116"/>
    </location>
</feature>
<dbReference type="InterPro" id="IPR036097">
    <property type="entry name" value="HisK_dim/P_sf"/>
</dbReference>
<dbReference type="SUPFAM" id="SSF55874">
    <property type="entry name" value="ATPase domain of HSP90 chaperone/DNA topoisomerase II/histidine kinase"/>
    <property type="match status" value="1"/>
</dbReference>
<dbReference type="RefSeq" id="WP_344241178.1">
    <property type="nucleotide sequence ID" value="NZ_BAAAHH010000010.1"/>
</dbReference>
<dbReference type="InterPro" id="IPR003660">
    <property type="entry name" value="HAMP_dom"/>
</dbReference>
<evidence type="ECO:0000259" key="13">
    <source>
        <dbReference type="PROSITE" id="PS50109"/>
    </source>
</evidence>
<keyword evidence="8 12" id="KW-1133">Transmembrane helix</keyword>
<evidence type="ECO:0000256" key="8">
    <source>
        <dbReference type="ARBA" id="ARBA00022989"/>
    </source>
</evidence>
<keyword evidence="5" id="KW-0808">Transferase</keyword>
<dbReference type="EC" id="2.7.13.3" evidence="3"/>
<evidence type="ECO:0000256" key="2">
    <source>
        <dbReference type="ARBA" id="ARBA00004236"/>
    </source>
</evidence>
<gene>
    <name evidence="15" type="primary">phoR</name>
    <name evidence="15" type="ORF">GCM10009550_30600</name>
</gene>
<evidence type="ECO:0000313" key="15">
    <source>
        <dbReference type="EMBL" id="GAA0951207.1"/>
    </source>
</evidence>
<comment type="catalytic activity">
    <reaction evidence="1">
        <text>ATP + protein L-histidine = ADP + protein N-phospho-L-histidine.</text>
        <dbReference type="EC" id="2.7.13.3"/>
    </reaction>
</comment>
<comment type="subcellular location">
    <subcellularLocation>
        <location evidence="2">Cell membrane</location>
    </subcellularLocation>
</comment>
<dbReference type="SMART" id="SM00388">
    <property type="entry name" value="HisKA"/>
    <property type="match status" value="1"/>
</dbReference>
<dbReference type="EMBL" id="BAAAHH010000010">
    <property type="protein sequence ID" value="GAA0951207.1"/>
    <property type="molecule type" value="Genomic_DNA"/>
</dbReference>
<dbReference type="Gene3D" id="1.10.287.130">
    <property type="match status" value="1"/>
</dbReference>
<evidence type="ECO:0000256" key="11">
    <source>
        <dbReference type="SAM" id="MobiDB-lite"/>
    </source>
</evidence>
<feature type="domain" description="HAMP" evidence="14">
    <location>
        <begin position="187"/>
        <end position="240"/>
    </location>
</feature>
<evidence type="ECO:0000256" key="7">
    <source>
        <dbReference type="ARBA" id="ARBA00022777"/>
    </source>
</evidence>
<keyword evidence="10 12" id="KW-0472">Membrane</keyword>
<comment type="caution">
    <text evidence="15">The sequence shown here is derived from an EMBL/GenBank/DDBJ whole genome shotgun (WGS) entry which is preliminary data.</text>
</comment>
<dbReference type="InterPro" id="IPR005467">
    <property type="entry name" value="His_kinase_dom"/>
</dbReference>
<dbReference type="SUPFAM" id="SSF158472">
    <property type="entry name" value="HAMP domain-like"/>
    <property type="match status" value="1"/>
</dbReference>
<evidence type="ECO:0000256" key="5">
    <source>
        <dbReference type="ARBA" id="ARBA00022679"/>
    </source>
</evidence>
<dbReference type="PANTHER" id="PTHR45436">
    <property type="entry name" value="SENSOR HISTIDINE KINASE YKOH"/>
    <property type="match status" value="1"/>
</dbReference>
<dbReference type="InterPro" id="IPR004358">
    <property type="entry name" value="Sig_transdc_His_kin-like_C"/>
</dbReference>
<evidence type="ECO:0000256" key="4">
    <source>
        <dbReference type="ARBA" id="ARBA00022553"/>
    </source>
</evidence>
<dbReference type="InterPro" id="IPR050428">
    <property type="entry name" value="TCS_sensor_his_kinase"/>
</dbReference>
<evidence type="ECO:0000256" key="3">
    <source>
        <dbReference type="ARBA" id="ARBA00012438"/>
    </source>
</evidence>
<dbReference type="PANTHER" id="PTHR45436:SF5">
    <property type="entry name" value="SENSOR HISTIDINE KINASE TRCS"/>
    <property type="match status" value="1"/>
</dbReference>
<keyword evidence="16" id="KW-1185">Reference proteome</keyword>
<dbReference type="SMART" id="SM00304">
    <property type="entry name" value="HAMP"/>
    <property type="match status" value="1"/>
</dbReference>
<dbReference type="SMART" id="SM00387">
    <property type="entry name" value="HATPase_c"/>
    <property type="match status" value="1"/>
</dbReference>
<dbReference type="CDD" id="cd06225">
    <property type="entry name" value="HAMP"/>
    <property type="match status" value="1"/>
</dbReference>
<feature type="transmembrane region" description="Helical" evidence="12">
    <location>
        <begin position="160"/>
        <end position="186"/>
    </location>
</feature>
<feature type="domain" description="Histidine kinase" evidence="13">
    <location>
        <begin position="255"/>
        <end position="468"/>
    </location>
</feature>
<sequence>MRRWSLRSRLALTAVALTALGLLAANGAGLLMFRSYLVGQVDDRLDQMTSGLGGVRPEQLMLVQRVWSELGTERVGAMDLRGFQLYLVQEDGSRRLLPPDETAPGPELPAPGLLRDRAAQRPFTVPGTDGEGSWRVRVSGLSDGYLMVGALSSAEADRTFLRLLTIDLIVMACALAAVGLLARATVGVGLRPLSRMEDTAERIAAGDHAQRVADTDPRTEPGRLGRAVNHMLTRLEEEIGARTASEEQMRRFLADASHELRTPLTTIRGFAELARWGGSADEALARIEAEATRMGVLVDDLLLLARLDERREVRRAPVDLLALTAELVGDLHLRHPERRVGLNGRDTGLEAVVVAGDELRLRQVVGNLLDNAVRHTPPEARIDVVVGRNTGGEAVVEVSDTGPGVAAEDAPFVFDRLYRADRARSSDGGSGLGLAIASAIVRAHGGVLELDGTPGGGATFRMVLPVPSEL</sequence>
<dbReference type="InterPro" id="IPR003594">
    <property type="entry name" value="HATPase_dom"/>
</dbReference>
<evidence type="ECO:0000256" key="12">
    <source>
        <dbReference type="SAM" id="Phobius"/>
    </source>
</evidence>